<dbReference type="NCBIfam" id="TIGR04057">
    <property type="entry name" value="SusC_RagA_signa"/>
    <property type="match status" value="1"/>
</dbReference>
<keyword evidence="6 8" id="KW-0472">Membrane</keyword>
<feature type="domain" description="TonB-dependent receptor plug" evidence="12">
    <location>
        <begin position="140"/>
        <end position="255"/>
    </location>
</feature>
<dbReference type="InterPro" id="IPR008969">
    <property type="entry name" value="CarboxyPept-like_regulatory"/>
</dbReference>
<name>A0A1I2HA09_9SPHI</name>
<dbReference type="SUPFAM" id="SSF56935">
    <property type="entry name" value="Porins"/>
    <property type="match status" value="1"/>
</dbReference>
<dbReference type="AlphaFoldDB" id="A0A1I2HA09"/>
<evidence type="ECO:0000256" key="8">
    <source>
        <dbReference type="PROSITE-ProRule" id="PRU01360"/>
    </source>
</evidence>
<dbReference type="SUPFAM" id="SSF49464">
    <property type="entry name" value="Carboxypeptidase regulatory domain-like"/>
    <property type="match status" value="1"/>
</dbReference>
<feature type="domain" description="TonB-dependent receptor-like beta-barrel" evidence="11">
    <location>
        <begin position="480"/>
        <end position="884"/>
    </location>
</feature>
<evidence type="ECO:0000313" key="13">
    <source>
        <dbReference type="EMBL" id="SFF26203.1"/>
    </source>
</evidence>
<evidence type="ECO:0000259" key="12">
    <source>
        <dbReference type="Pfam" id="PF07715"/>
    </source>
</evidence>
<dbReference type="Pfam" id="PF00593">
    <property type="entry name" value="TonB_dep_Rec_b-barrel"/>
    <property type="match status" value="1"/>
</dbReference>
<keyword evidence="4 8" id="KW-0812">Transmembrane</keyword>
<evidence type="ECO:0000256" key="2">
    <source>
        <dbReference type="ARBA" id="ARBA00022448"/>
    </source>
</evidence>
<comment type="similarity">
    <text evidence="8 9">Belongs to the TonB-dependent receptor family.</text>
</comment>
<keyword evidence="5 9" id="KW-0798">TonB box</keyword>
<dbReference type="InterPro" id="IPR000531">
    <property type="entry name" value="Beta-barrel_TonB"/>
</dbReference>
<evidence type="ECO:0000256" key="10">
    <source>
        <dbReference type="SAM" id="SignalP"/>
    </source>
</evidence>
<evidence type="ECO:0000256" key="1">
    <source>
        <dbReference type="ARBA" id="ARBA00004571"/>
    </source>
</evidence>
<evidence type="ECO:0000259" key="11">
    <source>
        <dbReference type="Pfam" id="PF00593"/>
    </source>
</evidence>
<evidence type="ECO:0000256" key="6">
    <source>
        <dbReference type="ARBA" id="ARBA00023136"/>
    </source>
</evidence>
<keyword evidence="3 8" id="KW-1134">Transmembrane beta strand</keyword>
<feature type="chain" id="PRO_5010381436" evidence="10">
    <location>
        <begin position="24"/>
        <end position="1064"/>
    </location>
</feature>
<dbReference type="PROSITE" id="PS52016">
    <property type="entry name" value="TONB_DEPENDENT_REC_3"/>
    <property type="match status" value="1"/>
</dbReference>
<dbReference type="InterPro" id="IPR012910">
    <property type="entry name" value="Plug_dom"/>
</dbReference>
<sequence>MNIKRLLCTGIPVLLLMNNQVFASSAVKSELSFSAISSAYFQGSQQQIRISGTVLDENSQPIPGVGIKSKSGKTTVTDGNGKFTIDVTSATEQLTFTFMGYTPQTRAAGSGSSPLSVKLVPAEGVNLDDVVVVGYGTRRKSDVTGAVGSVKLEQLQERPAASLNQALAGRISGVQVNTNSGRPGGQTSIRVRGFSSINSSNNPLYVIDGVILPVGTQTQRSNAIDFLNPGDIASVEVLKDASSIAIYGARGANGVIMITTKKGVSGQNRITYDVDFSVPTIGPKRVEMLNAQEYIDTENLAYENAKIYDPTGWAAGNYVDPRIKRKSLPLLFDASGNPLYDTDWLKEATQNKLSQNHQLGFSGGNAETTYGISLNYREDNGLLKNSYLKRYSGRFNVDSQIKKWMKVGGSLTYTYQEENLVDIGTGGLNAVRMITESFPFLPVKYADGTWADNQNYPGAEGGSNPVHILTDRKYILQTQNVLGNAYANINLAEGLEFRSVLGANIVTRNRNEYNGRSLYGISYDQKGTAYLDVNRDNYWSFENYLTYNKKIGTDHDLTALLGTSWQGTRTFGFGASGENFSTDYFEYNNLGAASKVNPGNSRFPGYTMNSYFGRINYAYKNRYLLTVTGRADGSSKFGENNKFSFFPSAAFAWKASEEDFLKGNSTVSNLKLRASYGVTGNSEIDPYKSLGLLGAGYNAIIGNTRVIGVGTNRLANPDLKWEKTAQSDIGIELGLLQNRINIEADVYYRKTTDMLLDAPVPFSSGYSVITKNVGSLENKGFEFAINTVNISTEDFTWNTSFNISLNKNKVLSLATPADIFGVGNPGFTNETGIIRVGEAVGSFWGLKRLGTWSESERAEAAKYNYRGGKTVLPGDVKYLDVNGDYQINDDDRMIIGNGNPKGWGSFSNSFKYKNLDLVIDIQYSYGNDVLDMSTHAAEDRVGIANSYKTVLGAWTPTNQNTPIAAIRDTRAGYVTNVDSRWVQDGSFIRGRNAVLGYSFPAEVVKRMKLSRLRVYTSVQNFFLATKYRGNDPEVTTYNNAFAQGQTFYDYPKPTTFLLGLNIGL</sequence>
<dbReference type="Gene3D" id="2.60.40.1120">
    <property type="entry name" value="Carboxypeptidase-like, regulatory domain"/>
    <property type="match status" value="1"/>
</dbReference>
<evidence type="ECO:0000256" key="9">
    <source>
        <dbReference type="RuleBase" id="RU003357"/>
    </source>
</evidence>
<dbReference type="Pfam" id="PF13715">
    <property type="entry name" value="CarbopepD_reg_2"/>
    <property type="match status" value="1"/>
</dbReference>
<dbReference type="InterPro" id="IPR037066">
    <property type="entry name" value="Plug_dom_sf"/>
</dbReference>
<keyword evidence="7 8" id="KW-0998">Cell outer membrane</keyword>
<reference evidence="13 14" key="1">
    <citation type="submission" date="2016-10" db="EMBL/GenBank/DDBJ databases">
        <authorList>
            <person name="de Groot N.N."/>
        </authorList>
    </citation>
    <scope>NUCLEOTIDE SEQUENCE [LARGE SCALE GENOMIC DNA]</scope>
    <source>
        <strain evidence="13 14">ATCC 51969</strain>
    </source>
</reference>
<gene>
    <name evidence="13" type="ORF">SAMN03003324_03073</name>
</gene>
<evidence type="ECO:0000313" key="14">
    <source>
        <dbReference type="Proteomes" id="UP000183129"/>
    </source>
</evidence>
<dbReference type="InterPro" id="IPR023997">
    <property type="entry name" value="TonB-dep_OMP_SusC/RagA_CS"/>
</dbReference>
<proteinExistence type="inferred from homology"/>
<dbReference type="RefSeq" id="WP_088775971.1">
    <property type="nucleotide sequence ID" value="NZ_FONS01000007.1"/>
</dbReference>
<evidence type="ECO:0000256" key="4">
    <source>
        <dbReference type="ARBA" id="ARBA00022692"/>
    </source>
</evidence>
<feature type="signal peptide" evidence="10">
    <location>
        <begin position="1"/>
        <end position="23"/>
    </location>
</feature>
<dbReference type="NCBIfam" id="TIGR04056">
    <property type="entry name" value="OMP_RagA_SusC"/>
    <property type="match status" value="1"/>
</dbReference>
<dbReference type="GO" id="GO:0009279">
    <property type="term" value="C:cell outer membrane"/>
    <property type="evidence" value="ECO:0007669"/>
    <property type="project" value="UniProtKB-SubCell"/>
</dbReference>
<dbReference type="InterPro" id="IPR039426">
    <property type="entry name" value="TonB-dep_rcpt-like"/>
</dbReference>
<dbReference type="InterPro" id="IPR023996">
    <property type="entry name" value="TonB-dep_OMP_SusC/RagA"/>
</dbReference>
<keyword evidence="2 8" id="KW-0813">Transport</keyword>
<keyword evidence="10" id="KW-0732">Signal</keyword>
<dbReference type="Proteomes" id="UP000183129">
    <property type="component" value="Unassembled WGS sequence"/>
</dbReference>
<dbReference type="EMBL" id="FONS01000007">
    <property type="protein sequence ID" value="SFF26203.1"/>
    <property type="molecule type" value="Genomic_DNA"/>
</dbReference>
<evidence type="ECO:0000256" key="7">
    <source>
        <dbReference type="ARBA" id="ARBA00023237"/>
    </source>
</evidence>
<dbReference type="Gene3D" id="2.40.170.20">
    <property type="entry name" value="TonB-dependent receptor, beta-barrel domain"/>
    <property type="match status" value="1"/>
</dbReference>
<organism evidence="13 14">
    <name type="scientific">Pedobacter antarcticus</name>
    <dbReference type="NCBI Taxonomy" id="34086"/>
    <lineage>
        <taxon>Bacteria</taxon>
        <taxon>Pseudomonadati</taxon>
        <taxon>Bacteroidota</taxon>
        <taxon>Sphingobacteriia</taxon>
        <taxon>Sphingobacteriales</taxon>
        <taxon>Sphingobacteriaceae</taxon>
        <taxon>Pedobacter</taxon>
    </lineage>
</organism>
<dbReference type="Gene3D" id="2.170.130.10">
    <property type="entry name" value="TonB-dependent receptor, plug domain"/>
    <property type="match status" value="1"/>
</dbReference>
<dbReference type="STRING" id="34086.SAMN04488084_102402"/>
<evidence type="ECO:0000256" key="3">
    <source>
        <dbReference type="ARBA" id="ARBA00022452"/>
    </source>
</evidence>
<evidence type="ECO:0000256" key="5">
    <source>
        <dbReference type="ARBA" id="ARBA00023077"/>
    </source>
</evidence>
<dbReference type="Pfam" id="PF07715">
    <property type="entry name" value="Plug"/>
    <property type="match status" value="1"/>
</dbReference>
<accession>A0A1I2HA09</accession>
<dbReference type="InterPro" id="IPR036942">
    <property type="entry name" value="Beta-barrel_TonB_sf"/>
</dbReference>
<protein>
    <submittedName>
        <fullName evidence="13">TonB-linked outer membrane protein, SusC/RagA family</fullName>
    </submittedName>
</protein>
<comment type="subcellular location">
    <subcellularLocation>
        <location evidence="1 8">Cell outer membrane</location>
        <topology evidence="1 8">Multi-pass membrane protein</topology>
    </subcellularLocation>
</comment>